<dbReference type="CDD" id="cd00719">
    <property type="entry name" value="GIY-YIG_SF"/>
    <property type="match status" value="1"/>
</dbReference>
<dbReference type="STRING" id="57704.SAMN04489793_0826"/>
<keyword evidence="3" id="KW-1185">Reference proteome</keyword>
<dbReference type="EMBL" id="FNSA01000003">
    <property type="protein sequence ID" value="SEB80835.1"/>
    <property type="molecule type" value="Genomic_DNA"/>
</dbReference>
<organism evidence="2 3">
    <name type="scientific">Tsukamurella tyrosinosolvens</name>
    <dbReference type="NCBI Taxonomy" id="57704"/>
    <lineage>
        <taxon>Bacteria</taxon>
        <taxon>Bacillati</taxon>
        <taxon>Actinomycetota</taxon>
        <taxon>Actinomycetes</taxon>
        <taxon>Mycobacteriales</taxon>
        <taxon>Tsukamurellaceae</taxon>
        <taxon>Tsukamurella</taxon>
    </lineage>
</organism>
<sequence>MSIRAAVDQWADAEGFRPAVQFEGSKSEIGGKPGARYSGFYLLIFTNDTYYLGESVDLRSRMGGHMRHWGDEVAEVRFLRKTLSKPQLRAAERGLIYRLNRVVPKQCRNTTHASYTSHKNELIDLLDDEEQAAWVSDAASFNENDPSPLKPIAVQQSMKYHTAAKRFRSRPDHTRIVSTLRTYLETCIPAPRRTEFHGWNVSTGASGGDRLLCVSVGRMETFVVFKDNHGFINVPAESAGITERRRLTQLHPDVLRVDIRGYDDFGDVAIIRATSLAAVDALLADDAVRRGAQTLAYSVMRKHPSVYTRYHCPQVVEDVYQARGFTRPAAAEDDSPIGPDESVAEENATAQPLPSEPAPELVESVPDDIEIDWFVNAGPVSSRRNMPEEFRANGEWRMDPDPKYEHKVQEMLAGERIAVRRRRNVSEGVPFDARGNLVSAMDILMTGTVVSNPGDGVSVRVRWDSPMPPRRWYLYTSQDTVWSVPRGVGRHLDSLSAFTFDGAAQDVDYWRNLPFWTARFGD</sequence>
<evidence type="ECO:0000313" key="2">
    <source>
        <dbReference type="EMBL" id="SEB80835.1"/>
    </source>
</evidence>
<dbReference type="OrthoDB" id="138787at2"/>
<protein>
    <recommendedName>
        <fullName evidence="4">GIY-YIG domain-containing protein</fullName>
    </recommendedName>
</protein>
<dbReference type="RefSeq" id="WP_068740745.1">
    <property type="nucleotide sequence ID" value="NZ_FNSA01000003.1"/>
</dbReference>
<feature type="region of interest" description="Disordered" evidence="1">
    <location>
        <begin position="328"/>
        <end position="361"/>
    </location>
</feature>
<evidence type="ECO:0008006" key="4">
    <source>
        <dbReference type="Google" id="ProtNLM"/>
    </source>
</evidence>
<proteinExistence type="predicted"/>
<dbReference type="AlphaFoldDB" id="A0A1H4ME73"/>
<gene>
    <name evidence="2" type="ORF">SAMN04489793_0826</name>
</gene>
<evidence type="ECO:0000313" key="3">
    <source>
        <dbReference type="Proteomes" id="UP000182241"/>
    </source>
</evidence>
<dbReference type="Proteomes" id="UP000182241">
    <property type="component" value="Unassembled WGS sequence"/>
</dbReference>
<accession>A0A1H4ME73</accession>
<evidence type="ECO:0000256" key="1">
    <source>
        <dbReference type="SAM" id="MobiDB-lite"/>
    </source>
</evidence>
<reference evidence="3" key="1">
    <citation type="submission" date="2016-10" db="EMBL/GenBank/DDBJ databases">
        <authorList>
            <person name="Varghese N."/>
            <person name="Submissions S."/>
        </authorList>
    </citation>
    <scope>NUCLEOTIDE SEQUENCE [LARGE SCALE GENOMIC DNA]</scope>
    <source>
        <strain evidence="3">DSM 44234</strain>
    </source>
</reference>
<name>A0A1H4ME73_TSUTY</name>